<organism evidence="2 3">
    <name type="scientific">Teladorsagia circumcincta</name>
    <name type="common">Brown stomach worm</name>
    <name type="synonym">Ostertagia circumcincta</name>
    <dbReference type="NCBI Taxonomy" id="45464"/>
    <lineage>
        <taxon>Eukaryota</taxon>
        <taxon>Metazoa</taxon>
        <taxon>Ecdysozoa</taxon>
        <taxon>Nematoda</taxon>
        <taxon>Chromadorea</taxon>
        <taxon>Rhabditida</taxon>
        <taxon>Rhabditina</taxon>
        <taxon>Rhabditomorpha</taxon>
        <taxon>Strongyloidea</taxon>
        <taxon>Trichostrongylidae</taxon>
        <taxon>Teladorsagia</taxon>
    </lineage>
</organism>
<evidence type="ECO:0000313" key="3">
    <source>
        <dbReference type="Proteomes" id="UP000230423"/>
    </source>
</evidence>
<dbReference type="Pfam" id="PF00059">
    <property type="entry name" value="Lectin_C"/>
    <property type="match status" value="1"/>
</dbReference>
<dbReference type="InterPro" id="IPR050111">
    <property type="entry name" value="C-type_lectin/snaclec_domain"/>
</dbReference>
<dbReference type="InterPro" id="IPR016186">
    <property type="entry name" value="C-type_lectin-like/link_sf"/>
</dbReference>
<dbReference type="InterPro" id="IPR016187">
    <property type="entry name" value="CTDL_fold"/>
</dbReference>
<sequence>MFLADLTRTGEAYKNPNSLTWIGLWQAGYPLSTQWAWTDGTSFDYSNWAAGEPNNADGNEHCVQIYSDHEGTDPSKDTQFQKWNDYYCSDSMRAYVCKKPALH</sequence>
<dbReference type="AlphaFoldDB" id="A0A2G9TB86"/>
<dbReference type="PROSITE" id="PS50041">
    <property type="entry name" value="C_TYPE_LECTIN_2"/>
    <property type="match status" value="1"/>
</dbReference>
<dbReference type="Gene3D" id="3.10.100.10">
    <property type="entry name" value="Mannose-Binding Protein A, subunit A"/>
    <property type="match status" value="1"/>
</dbReference>
<accession>A0A2G9TB86</accession>
<name>A0A2G9TB86_TELCI</name>
<evidence type="ECO:0000259" key="1">
    <source>
        <dbReference type="PROSITE" id="PS50041"/>
    </source>
</evidence>
<dbReference type="InterPro" id="IPR001304">
    <property type="entry name" value="C-type_lectin-like"/>
</dbReference>
<protein>
    <submittedName>
        <fullName evidence="2">Lectin C-type domain protein</fullName>
    </submittedName>
</protein>
<dbReference type="EMBL" id="KZ387783">
    <property type="protein sequence ID" value="PIO55231.1"/>
    <property type="molecule type" value="Genomic_DNA"/>
</dbReference>
<gene>
    <name evidence="2" type="ORF">TELCIR_23383</name>
</gene>
<proteinExistence type="predicted"/>
<dbReference type="SUPFAM" id="SSF56436">
    <property type="entry name" value="C-type lectin-like"/>
    <property type="match status" value="1"/>
</dbReference>
<feature type="domain" description="C-type lectin" evidence="1">
    <location>
        <begin position="1"/>
        <end position="89"/>
    </location>
</feature>
<reference evidence="2 3" key="1">
    <citation type="submission" date="2015-09" db="EMBL/GenBank/DDBJ databases">
        <title>Draft genome of the parasitic nematode Teladorsagia circumcincta isolate WARC Sus (inbred).</title>
        <authorList>
            <person name="Mitreva M."/>
        </authorList>
    </citation>
    <scope>NUCLEOTIDE SEQUENCE [LARGE SCALE GENOMIC DNA]</scope>
    <source>
        <strain evidence="2 3">S</strain>
    </source>
</reference>
<evidence type="ECO:0000313" key="2">
    <source>
        <dbReference type="EMBL" id="PIO55231.1"/>
    </source>
</evidence>
<dbReference type="PANTHER" id="PTHR22803">
    <property type="entry name" value="MANNOSE, PHOSPHOLIPASE, LECTIN RECEPTOR RELATED"/>
    <property type="match status" value="1"/>
</dbReference>
<dbReference type="OrthoDB" id="5774534at2759"/>
<keyword evidence="3" id="KW-1185">Reference proteome</keyword>
<dbReference type="Proteomes" id="UP000230423">
    <property type="component" value="Unassembled WGS sequence"/>
</dbReference>